<feature type="compositionally biased region" description="Polar residues" evidence="1">
    <location>
        <begin position="107"/>
        <end position="116"/>
    </location>
</feature>
<feature type="region of interest" description="Disordered" evidence="1">
    <location>
        <begin position="1"/>
        <end position="136"/>
    </location>
</feature>
<protein>
    <recommendedName>
        <fullName evidence="4">Protein BNI4</fullName>
    </recommendedName>
</protein>
<feature type="compositionally biased region" description="Polar residues" evidence="1">
    <location>
        <begin position="56"/>
        <end position="72"/>
    </location>
</feature>
<feature type="compositionally biased region" description="Polar residues" evidence="1">
    <location>
        <begin position="80"/>
        <end position="91"/>
    </location>
</feature>
<name>A0A6G1GT89_9PEZI</name>
<feature type="compositionally biased region" description="Polar residues" evidence="1">
    <location>
        <begin position="438"/>
        <end position="447"/>
    </location>
</feature>
<dbReference type="GO" id="GO:0030036">
    <property type="term" value="P:actin cytoskeleton organization"/>
    <property type="evidence" value="ECO:0007669"/>
    <property type="project" value="TreeGrafter"/>
</dbReference>
<gene>
    <name evidence="2" type="ORF">K402DRAFT_414160</name>
</gene>
<dbReference type="PANTHER" id="PTHR12751">
    <property type="entry name" value="PHOSPHATASE AND ACTIN REGULATOR PHACTR"/>
    <property type="match status" value="1"/>
</dbReference>
<feature type="compositionally biased region" description="Basic and acidic residues" evidence="1">
    <location>
        <begin position="117"/>
        <end position="130"/>
    </location>
</feature>
<feature type="region of interest" description="Disordered" evidence="1">
    <location>
        <begin position="494"/>
        <end position="522"/>
    </location>
</feature>
<dbReference type="GO" id="GO:0003779">
    <property type="term" value="F:actin binding"/>
    <property type="evidence" value="ECO:0007669"/>
    <property type="project" value="TreeGrafter"/>
</dbReference>
<reference evidence="2" key="1">
    <citation type="journal article" date="2020" name="Stud. Mycol.">
        <title>101 Dothideomycetes genomes: a test case for predicting lifestyles and emergence of pathogens.</title>
        <authorList>
            <person name="Haridas S."/>
            <person name="Albert R."/>
            <person name="Binder M."/>
            <person name="Bloem J."/>
            <person name="Labutti K."/>
            <person name="Salamov A."/>
            <person name="Andreopoulos B."/>
            <person name="Baker S."/>
            <person name="Barry K."/>
            <person name="Bills G."/>
            <person name="Bluhm B."/>
            <person name="Cannon C."/>
            <person name="Castanera R."/>
            <person name="Culley D."/>
            <person name="Daum C."/>
            <person name="Ezra D."/>
            <person name="Gonzalez J."/>
            <person name="Henrissat B."/>
            <person name="Kuo A."/>
            <person name="Liang C."/>
            <person name="Lipzen A."/>
            <person name="Lutzoni F."/>
            <person name="Magnuson J."/>
            <person name="Mondo S."/>
            <person name="Nolan M."/>
            <person name="Ohm R."/>
            <person name="Pangilinan J."/>
            <person name="Park H.-J."/>
            <person name="Ramirez L."/>
            <person name="Alfaro M."/>
            <person name="Sun H."/>
            <person name="Tritt A."/>
            <person name="Yoshinaga Y."/>
            <person name="Zwiers L.-H."/>
            <person name="Turgeon B."/>
            <person name="Goodwin S."/>
            <person name="Spatafora J."/>
            <person name="Crous P."/>
            <person name="Grigoriev I."/>
        </authorList>
    </citation>
    <scope>NUCLEOTIDE SEQUENCE</scope>
    <source>
        <strain evidence="2">CBS 113979</strain>
    </source>
</reference>
<dbReference type="OrthoDB" id="5563016at2759"/>
<dbReference type="PANTHER" id="PTHR12751:SF18">
    <property type="entry name" value="PHOSPHATASE AND ACTIN REGULATOR 1"/>
    <property type="match status" value="1"/>
</dbReference>
<evidence type="ECO:0008006" key="4">
    <source>
        <dbReference type="Google" id="ProtNLM"/>
    </source>
</evidence>
<feature type="compositionally biased region" description="Low complexity" evidence="1">
    <location>
        <begin position="307"/>
        <end position="318"/>
    </location>
</feature>
<feature type="compositionally biased region" description="Low complexity" evidence="1">
    <location>
        <begin position="1"/>
        <end position="14"/>
    </location>
</feature>
<evidence type="ECO:0000256" key="1">
    <source>
        <dbReference type="SAM" id="MobiDB-lite"/>
    </source>
</evidence>
<dbReference type="AlphaFoldDB" id="A0A6G1GT89"/>
<evidence type="ECO:0000313" key="3">
    <source>
        <dbReference type="Proteomes" id="UP000800041"/>
    </source>
</evidence>
<feature type="compositionally biased region" description="Basic and acidic residues" evidence="1">
    <location>
        <begin position="508"/>
        <end position="520"/>
    </location>
</feature>
<feature type="compositionally biased region" description="Low complexity" evidence="1">
    <location>
        <begin position="174"/>
        <end position="187"/>
    </location>
</feature>
<accession>A0A6G1GT89</accession>
<feature type="region of interest" description="Disordered" evidence="1">
    <location>
        <begin position="384"/>
        <end position="463"/>
    </location>
</feature>
<keyword evidence="3" id="KW-1185">Reference proteome</keyword>
<dbReference type="EMBL" id="ML977171">
    <property type="protein sequence ID" value="KAF1984000.1"/>
    <property type="molecule type" value="Genomic_DNA"/>
</dbReference>
<sequence>MLHSSQESYSSNSSGQPHTQSARLPQMPRSHVFGSNTNGVIGHRGLSSGPVAPYAFQSTPHLRQDNRTSSAPGNPYPTYSHGNQSFTKVGQPSSPSASTTSSSSSSRNSLPAQQQSSKDDSIIATRERKSSKAASLPASAIVLSSSTPDLTLPFETTVKSTPNRYRPVHRRTDSNNSSPILPPLSQSTQGTPLFGPVLPATARYENKSSDPSYINNGAHLRRPSVDNSAHFRKNSADDTQVSRQSTTDQAKRYRRRSLGSFDNMPGGLPPQPSPTAAAAGWSPTVAPRREMTHTLGPAPTHVRKESSSSTVRPSSPRVVPIVRPSSVCSVSVSKSHSPHILMPPVIPAVSIISLESMIFQALPLTQVTNHPVADVSGACFANSSQGRAESQTSIKATSQRSQSPVRQQNATGSTSRGAPEASKRMATPSPLSKPVESESPQKPTWSQVAAKGLAQSAAKPAEPVSKAVAQLTAVSDKDNKKSKSRLRRAFSFGSAQELRKASAQNITTERERQRTEKPELELEPEDAAIAAQQEAAGIGNSIYSGQGNVFSSSTDNISISSTASSASMMLRKMGQGMKKSTRSIKGLFRPKSVVGVPAADGPFVQPSTAQVSMVTVEAEREKVNVNADPHTQVGGGTGFPKLERNSLDAASISTFDKPSSSQGQASNDAWARKSIVSNEKERAEVLAAVKKGILKRGQSNLEASVSMTYSKIGSNTNSPTPPATYENYNLPNIPHVSDSPTSSGFTTPVDERRAQDYFEGPRFATRSTRSLPTTPHGSRNISFSPRIQFHDAWSANEYDRRGDIATCNRLTPMLAQQIKEELNSFKMEMEVHELSKPHTHFF</sequence>
<organism evidence="2 3">
    <name type="scientific">Aulographum hederae CBS 113979</name>
    <dbReference type="NCBI Taxonomy" id="1176131"/>
    <lineage>
        <taxon>Eukaryota</taxon>
        <taxon>Fungi</taxon>
        <taxon>Dikarya</taxon>
        <taxon>Ascomycota</taxon>
        <taxon>Pezizomycotina</taxon>
        <taxon>Dothideomycetes</taxon>
        <taxon>Pleosporomycetidae</taxon>
        <taxon>Aulographales</taxon>
        <taxon>Aulographaceae</taxon>
    </lineage>
</organism>
<feature type="compositionally biased region" description="Polar residues" evidence="1">
    <location>
        <begin position="237"/>
        <end position="248"/>
    </location>
</feature>
<evidence type="ECO:0000313" key="2">
    <source>
        <dbReference type="EMBL" id="KAF1984000.1"/>
    </source>
</evidence>
<dbReference type="Proteomes" id="UP000800041">
    <property type="component" value="Unassembled WGS sequence"/>
</dbReference>
<feature type="compositionally biased region" description="Low complexity" evidence="1">
    <location>
        <begin position="92"/>
        <end position="106"/>
    </location>
</feature>
<feature type="compositionally biased region" description="Polar residues" evidence="1">
    <location>
        <begin position="384"/>
        <end position="416"/>
    </location>
</feature>
<proteinExistence type="predicted"/>
<feature type="region of interest" description="Disordered" evidence="1">
    <location>
        <begin position="151"/>
        <end position="318"/>
    </location>
</feature>